<dbReference type="Proteomes" id="UP000612956">
    <property type="component" value="Unassembled WGS sequence"/>
</dbReference>
<dbReference type="EMBL" id="BMMW01000004">
    <property type="protein sequence ID" value="GGK62069.1"/>
    <property type="molecule type" value="Genomic_DNA"/>
</dbReference>
<gene>
    <name evidence="1" type="ORF">GCM10011591_37900</name>
</gene>
<dbReference type="RefSeq" id="WP_188830383.1">
    <property type="nucleotide sequence ID" value="NZ_BMMW01000004.1"/>
</dbReference>
<name>A0A917VBP1_9NOCA</name>
<sequence length="300" mass="33550">MKLLPSRRSRVAVDPGKVALRARNVGFDWSGIDPRWMPREPVASHLVSALNMLLPAGERMFIETYRQALPYVRDEKLRADMLGFIGQESMHAQTHAKALDEVLRANNIDVGPYVRQMDYLFGQTLGPRTINGRVAEQRLVERIAFIACLEHFFAWLGDWVLNADWESFDADPRMVDLFRWHGAEEVEHREVAHDVAEYFGVGYVRRCTSMVIVFPIFLSLVVRGTRFLTVQDPRLPDPGYPRLLVDILGAMWRGALPGVPSLLVSALSTFQPGYTPKSVGSTAQAVAYLAASPAARAAAS</sequence>
<reference evidence="1" key="1">
    <citation type="journal article" date="2014" name="Int. J. Syst. Evol. Microbiol.">
        <title>Complete genome sequence of Corynebacterium casei LMG S-19264T (=DSM 44701T), isolated from a smear-ripened cheese.</title>
        <authorList>
            <consortium name="US DOE Joint Genome Institute (JGI-PGF)"/>
            <person name="Walter F."/>
            <person name="Albersmeier A."/>
            <person name="Kalinowski J."/>
            <person name="Ruckert C."/>
        </authorList>
    </citation>
    <scope>NUCLEOTIDE SEQUENCE</scope>
    <source>
        <strain evidence="1">CGMCC 4.7278</strain>
    </source>
</reference>
<dbReference type="AlphaFoldDB" id="A0A917VBP1"/>
<proteinExistence type="predicted"/>
<dbReference type="PANTHER" id="PTHR39456">
    <property type="entry name" value="METAL-DEPENDENT HYDROLASE"/>
    <property type="match status" value="1"/>
</dbReference>
<comment type="caution">
    <text evidence="1">The sequence shown here is derived from an EMBL/GenBank/DDBJ whole genome shotgun (WGS) entry which is preliminary data.</text>
</comment>
<dbReference type="PIRSF" id="PIRSF007580">
    <property type="entry name" value="UCP07580"/>
    <property type="match status" value="1"/>
</dbReference>
<dbReference type="InterPro" id="IPR016516">
    <property type="entry name" value="UCP07580"/>
</dbReference>
<evidence type="ECO:0000313" key="1">
    <source>
        <dbReference type="EMBL" id="GGK62069.1"/>
    </source>
</evidence>
<dbReference type="Pfam" id="PF10118">
    <property type="entry name" value="Metal_hydrol"/>
    <property type="match status" value="1"/>
</dbReference>
<dbReference type="PANTHER" id="PTHR39456:SF1">
    <property type="entry name" value="METAL-DEPENDENT HYDROLASE"/>
    <property type="match status" value="1"/>
</dbReference>
<protein>
    <recommendedName>
        <fullName evidence="3">Metal-dependent hydrolase</fullName>
    </recommendedName>
</protein>
<accession>A0A917VBP1</accession>
<keyword evidence="2" id="KW-1185">Reference proteome</keyword>
<organism evidence="1 2">
    <name type="scientific">Nocardia camponoti</name>
    <dbReference type="NCBI Taxonomy" id="1616106"/>
    <lineage>
        <taxon>Bacteria</taxon>
        <taxon>Bacillati</taxon>
        <taxon>Actinomycetota</taxon>
        <taxon>Actinomycetes</taxon>
        <taxon>Mycobacteriales</taxon>
        <taxon>Nocardiaceae</taxon>
        <taxon>Nocardia</taxon>
    </lineage>
</organism>
<evidence type="ECO:0008006" key="3">
    <source>
        <dbReference type="Google" id="ProtNLM"/>
    </source>
</evidence>
<reference evidence="1" key="2">
    <citation type="submission" date="2020-09" db="EMBL/GenBank/DDBJ databases">
        <authorList>
            <person name="Sun Q."/>
            <person name="Zhou Y."/>
        </authorList>
    </citation>
    <scope>NUCLEOTIDE SEQUENCE</scope>
    <source>
        <strain evidence="1">CGMCC 4.7278</strain>
    </source>
</reference>
<evidence type="ECO:0000313" key="2">
    <source>
        <dbReference type="Proteomes" id="UP000612956"/>
    </source>
</evidence>